<dbReference type="Proteomes" id="UP000799429">
    <property type="component" value="Unassembled WGS sequence"/>
</dbReference>
<keyword evidence="2" id="KW-0813">Transport</keyword>
<dbReference type="InterPro" id="IPR003593">
    <property type="entry name" value="AAA+_ATPase"/>
</dbReference>
<feature type="transmembrane region" description="Helical" evidence="9">
    <location>
        <begin position="938"/>
        <end position="959"/>
    </location>
</feature>
<dbReference type="CDD" id="cd03244">
    <property type="entry name" value="ABCC_MRP_domain2"/>
    <property type="match status" value="1"/>
</dbReference>
<feature type="domain" description="ABC transmembrane type-1" evidence="11">
    <location>
        <begin position="904"/>
        <end position="1177"/>
    </location>
</feature>
<dbReference type="Pfam" id="PF00664">
    <property type="entry name" value="ABC_membrane"/>
    <property type="match status" value="2"/>
</dbReference>
<keyword evidence="12" id="KW-0378">Hydrolase</keyword>
<dbReference type="GO" id="GO:0005886">
    <property type="term" value="C:plasma membrane"/>
    <property type="evidence" value="ECO:0007669"/>
    <property type="project" value="UniProtKB-SubCell"/>
</dbReference>
<evidence type="ECO:0000256" key="6">
    <source>
        <dbReference type="ARBA" id="ARBA00022840"/>
    </source>
</evidence>
<evidence type="ECO:0000313" key="12">
    <source>
        <dbReference type="EMBL" id="KAF2837197.1"/>
    </source>
</evidence>
<evidence type="ECO:0000259" key="10">
    <source>
        <dbReference type="PROSITE" id="PS50893"/>
    </source>
</evidence>
<keyword evidence="6" id="KW-0067">ATP-binding</keyword>
<evidence type="ECO:0000256" key="2">
    <source>
        <dbReference type="ARBA" id="ARBA00022448"/>
    </source>
</evidence>
<feature type="transmembrane region" description="Helical" evidence="9">
    <location>
        <begin position="897"/>
        <end position="918"/>
    </location>
</feature>
<dbReference type="InterPro" id="IPR044726">
    <property type="entry name" value="ABCC_6TM_D2"/>
</dbReference>
<feature type="transmembrane region" description="Helical" evidence="9">
    <location>
        <begin position="157"/>
        <end position="174"/>
    </location>
</feature>
<evidence type="ECO:0000256" key="8">
    <source>
        <dbReference type="ARBA" id="ARBA00023136"/>
    </source>
</evidence>
<dbReference type="SMART" id="SM00382">
    <property type="entry name" value="AAA"/>
    <property type="match status" value="2"/>
</dbReference>
<reference evidence="12" key="1">
    <citation type="journal article" date="2020" name="Stud. Mycol.">
        <title>101 Dothideomycetes genomes: a test case for predicting lifestyles and emergence of pathogens.</title>
        <authorList>
            <person name="Haridas S."/>
            <person name="Albert R."/>
            <person name="Binder M."/>
            <person name="Bloem J."/>
            <person name="Labutti K."/>
            <person name="Salamov A."/>
            <person name="Andreopoulos B."/>
            <person name="Baker S."/>
            <person name="Barry K."/>
            <person name="Bills G."/>
            <person name="Bluhm B."/>
            <person name="Cannon C."/>
            <person name="Castanera R."/>
            <person name="Culley D."/>
            <person name="Daum C."/>
            <person name="Ezra D."/>
            <person name="Gonzalez J."/>
            <person name="Henrissat B."/>
            <person name="Kuo A."/>
            <person name="Liang C."/>
            <person name="Lipzen A."/>
            <person name="Lutzoni F."/>
            <person name="Magnuson J."/>
            <person name="Mondo S."/>
            <person name="Nolan M."/>
            <person name="Ohm R."/>
            <person name="Pangilinan J."/>
            <person name="Park H.-J."/>
            <person name="Ramirez L."/>
            <person name="Alfaro M."/>
            <person name="Sun H."/>
            <person name="Tritt A."/>
            <person name="Yoshinaga Y."/>
            <person name="Zwiers L.-H."/>
            <person name="Turgeon B."/>
            <person name="Goodwin S."/>
            <person name="Spatafora J."/>
            <person name="Crous P."/>
            <person name="Grigoriev I."/>
        </authorList>
    </citation>
    <scope>NUCLEOTIDE SEQUENCE</scope>
    <source>
        <strain evidence="12">CBS 101060</strain>
    </source>
</reference>
<dbReference type="GO" id="GO:0005524">
    <property type="term" value="F:ATP binding"/>
    <property type="evidence" value="ECO:0007669"/>
    <property type="project" value="UniProtKB-KW"/>
</dbReference>
<dbReference type="InterPro" id="IPR017871">
    <property type="entry name" value="ABC_transporter-like_CS"/>
</dbReference>
<dbReference type="Pfam" id="PF24357">
    <property type="entry name" value="TMD0_ABC"/>
    <property type="match status" value="1"/>
</dbReference>
<keyword evidence="4 9" id="KW-0812">Transmembrane</keyword>
<gene>
    <name evidence="12" type="ORF">M501DRAFT_995737</name>
</gene>
<feature type="transmembrane region" description="Helical" evidence="9">
    <location>
        <begin position="1022"/>
        <end position="1050"/>
    </location>
</feature>
<evidence type="ECO:0000313" key="13">
    <source>
        <dbReference type="Proteomes" id="UP000799429"/>
    </source>
</evidence>
<keyword evidence="5" id="KW-0547">Nucleotide-binding</keyword>
<accession>A0A9P4S6U0</accession>
<feature type="transmembrane region" description="Helical" evidence="9">
    <location>
        <begin position="487"/>
        <end position="513"/>
    </location>
</feature>
<dbReference type="EMBL" id="MU006100">
    <property type="protein sequence ID" value="KAF2837197.1"/>
    <property type="molecule type" value="Genomic_DNA"/>
</dbReference>
<dbReference type="SUPFAM" id="SSF52540">
    <property type="entry name" value="P-loop containing nucleoside triphosphate hydrolases"/>
    <property type="match status" value="2"/>
</dbReference>
<dbReference type="OrthoDB" id="6500128at2759"/>
<dbReference type="InterPro" id="IPR056227">
    <property type="entry name" value="TMD0_ABC"/>
</dbReference>
<dbReference type="PROSITE" id="PS50893">
    <property type="entry name" value="ABC_TRANSPORTER_2"/>
    <property type="match status" value="2"/>
</dbReference>
<dbReference type="PANTHER" id="PTHR24223">
    <property type="entry name" value="ATP-BINDING CASSETTE SUB-FAMILY C"/>
    <property type="match status" value="1"/>
</dbReference>
<feature type="transmembrane region" description="Helical" evidence="9">
    <location>
        <begin position="128"/>
        <end position="145"/>
    </location>
</feature>
<dbReference type="InterPro" id="IPR036640">
    <property type="entry name" value="ABC1_TM_sf"/>
</dbReference>
<dbReference type="InterPro" id="IPR050173">
    <property type="entry name" value="ABC_transporter_C-like"/>
</dbReference>
<feature type="transmembrane region" description="Helical" evidence="9">
    <location>
        <begin position="99"/>
        <end position="116"/>
    </location>
</feature>
<feature type="domain" description="ABC transporter" evidence="10">
    <location>
        <begin position="604"/>
        <end position="831"/>
    </location>
</feature>
<feature type="domain" description="ABC transporter" evidence="10">
    <location>
        <begin position="1214"/>
        <end position="1462"/>
    </location>
</feature>
<name>A0A9P4S6U0_9PEZI</name>
<keyword evidence="3" id="KW-1003">Cell membrane</keyword>
<dbReference type="FunFam" id="1.20.1560.10:FF:000066">
    <property type="entry name" value="ABC multidrug transporter (Eurofung)"/>
    <property type="match status" value="1"/>
</dbReference>
<feature type="transmembrane region" description="Helical" evidence="9">
    <location>
        <begin position="1122"/>
        <end position="1142"/>
    </location>
</feature>
<evidence type="ECO:0000256" key="7">
    <source>
        <dbReference type="ARBA" id="ARBA00022989"/>
    </source>
</evidence>
<dbReference type="PROSITE" id="PS00211">
    <property type="entry name" value="ABC_TRANSPORTER_1"/>
    <property type="match status" value="2"/>
</dbReference>
<dbReference type="SUPFAM" id="SSF90123">
    <property type="entry name" value="ABC transporter transmembrane region"/>
    <property type="match status" value="2"/>
</dbReference>
<feature type="domain" description="ABC transmembrane type-1" evidence="11">
    <location>
        <begin position="277"/>
        <end position="552"/>
    </location>
</feature>
<proteinExistence type="predicted"/>
<feature type="transmembrane region" description="Helical" evidence="9">
    <location>
        <begin position="407"/>
        <end position="426"/>
    </location>
</feature>
<protein>
    <submittedName>
        <fullName evidence="12">P-loop containing nucleoside triphosphate hydrolase protein</fullName>
    </submittedName>
</protein>
<dbReference type="InterPro" id="IPR003439">
    <property type="entry name" value="ABC_transporter-like_ATP-bd"/>
</dbReference>
<evidence type="ECO:0000256" key="4">
    <source>
        <dbReference type="ARBA" id="ARBA00022692"/>
    </source>
</evidence>
<dbReference type="Gene3D" id="3.40.50.300">
    <property type="entry name" value="P-loop containing nucleotide triphosphate hydrolases"/>
    <property type="match status" value="2"/>
</dbReference>
<dbReference type="GO" id="GO:0016887">
    <property type="term" value="F:ATP hydrolysis activity"/>
    <property type="evidence" value="ECO:0007669"/>
    <property type="project" value="InterPro"/>
</dbReference>
<dbReference type="CDD" id="cd18580">
    <property type="entry name" value="ABC_6TM_ABCC_D2"/>
    <property type="match status" value="1"/>
</dbReference>
<comment type="caution">
    <text evidence="12">The sequence shown here is derived from an EMBL/GenBank/DDBJ whole genome shotgun (WGS) entry which is preliminary data.</text>
</comment>
<keyword evidence="13" id="KW-1185">Reference proteome</keyword>
<dbReference type="FunFam" id="3.40.50.300:FF:000838">
    <property type="entry name" value="ABC multidrug transporter (Eurofung)"/>
    <property type="match status" value="1"/>
</dbReference>
<organism evidence="12 13">
    <name type="scientific">Patellaria atrata CBS 101060</name>
    <dbReference type="NCBI Taxonomy" id="1346257"/>
    <lineage>
        <taxon>Eukaryota</taxon>
        <taxon>Fungi</taxon>
        <taxon>Dikarya</taxon>
        <taxon>Ascomycota</taxon>
        <taxon>Pezizomycotina</taxon>
        <taxon>Dothideomycetes</taxon>
        <taxon>Dothideomycetes incertae sedis</taxon>
        <taxon>Patellariales</taxon>
        <taxon>Patellariaceae</taxon>
        <taxon>Patellaria</taxon>
    </lineage>
</organism>
<dbReference type="PANTHER" id="PTHR24223:SF399">
    <property type="entry name" value="ABC TRANSPORTER ATNG"/>
    <property type="match status" value="1"/>
</dbReference>
<dbReference type="InterPro" id="IPR011527">
    <property type="entry name" value="ABC1_TM_dom"/>
</dbReference>
<evidence type="ECO:0000256" key="1">
    <source>
        <dbReference type="ARBA" id="ARBA00004651"/>
    </source>
</evidence>
<dbReference type="Pfam" id="PF00005">
    <property type="entry name" value="ABC_tran"/>
    <property type="match status" value="2"/>
</dbReference>
<feature type="transmembrane region" description="Helical" evidence="9">
    <location>
        <begin position="32"/>
        <end position="52"/>
    </location>
</feature>
<sequence length="1476" mass="164031">MAQACHSDSSFGPWAGNCRDGFDFTLLFEESVLGLLPQSLLLLLGPLRLITLRKRRRRVAKGSHLGFIKLVASTLYAVSSVLLLILWSELNSYRTNTSIASACLEFLASITVLLLSRAEHQKAVRPSHLLQFFLLVMLICDVVRLRTLFLMAFPPSLLASASVHTFLTGILLLFESLDKRQLLAADNDRKLAPEETTGLFAERFFWWMNDLFKEGYRKVLTPDDLYSIDEDLTSEAMKERFQKAWKSVPDKNRKNALIGVIIKTLGRDLLIPVLPRVLFIGTEVAQPFLIASMVSFVQRAEGYSKNIGYGLVAAFALNYTLYAITSTWHSQAVARFSTKLRACIISTIYDKTLQTHPSAIHMSSATVLMNVDVEKVVDATRYMHDFWAVFISSCLGFYILYTRLGVAFIAALVTILTVSAVCLYVSKIIKPRQEAWMAATEKRVTTISHCTAATKGIRMLGLVETVRDTLTNLREDEVEKSRHIRKLLLWVFVGSNVLFQLTVFTTFTCYALIKLYSGGRFYYTTLFTSVSALRLSTTPLLGTLQHIPRFQNGLASLERVQEYLAGPIIDKEPTSSDKRSTSNLSIQLEDMNKSPAPQHRPYVVQIRNASFEIESGKPLISDINLSLPSGSFTMIVGKVASGKSVLLHSLVRETILIKGTVEESQMGIAFCAQTPWLRNSSIRDNIVGEDLYDHGWYDRVIWCCGLRQDFEELKAGDQSMVGSKGITLSGGQKNRIALARAVYSRKSTLVIDDVLSGLDSTTEKLVFTRIFGRNGILRKCNATIILATHSTHWLSTEADNIVIMSSGRIVEQGTFAEISTKSIYLPEICRSSREEQDAEKEIFTHEDIIDEEWEVLKSTKIGHPPVSADPVGDDFDRRSGDIRCLLYFLDAIGKPDVILYMLNTVISAGATAAQFIFLKIWAASDNSTHSAVSQNIGILGAITVLDFIFVSFWIGHFAIRLIPNSSLALHGKQLDTLMRATFSFITTTDIGSITNRFSQDMIIVDIMLPFSWINVSGEAFKMLAQFCVLIIATPPIAAVIPFLLAVAWLIQRVYLRTSRQVRLMDLEAKSPLCTHFLETLSGISTVRAFGWSEAYKRQSETLLDKSNIPFYLLLAIQNWLKLVLELMVAGIATLLVGLAIPLRDKLDPGFLGLALVSIMDLGLEIRILITSWTDLETSLSAVARIRSFVNTTPSEERDTSQPPPPLTWPTHGALEYRNVTASYSPTATPVLQDLNLRIAAGEKIGICGRTGSGKSTLVATLFGLLHQPNPSSSEILIDDVPTSNIPLAVLRSKIVALPQDPLFLHGSVRENLTPWRERTVSRPGVPDSKMVEALREVGLWEKLVLAKKEEESVLDVKLDNVEGMLSQGERQLFCLARAMVMEGRIVVLDEATSSVDAATDALMQRILRTRFADRTIIAIAHRLDTILDFDRVVVMDAGRIAEVGDPRTLMDTDGSMFRGLVEVQGRTKARGSGGSD</sequence>
<keyword evidence="7 9" id="KW-1133">Transmembrane helix</keyword>
<evidence type="ECO:0000256" key="5">
    <source>
        <dbReference type="ARBA" id="ARBA00022741"/>
    </source>
</evidence>
<dbReference type="InterPro" id="IPR027417">
    <property type="entry name" value="P-loop_NTPase"/>
</dbReference>
<evidence type="ECO:0000256" key="3">
    <source>
        <dbReference type="ARBA" id="ARBA00022475"/>
    </source>
</evidence>
<evidence type="ECO:0000259" key="11">
    <source>
        <dbReference type="PROSITE" id="PS50929"/>
    </source>
</evidence>
<keyword evidence="8 9" id="KW-0472">Membrane</keyword>
<feature type="transmembrane region" description="Helical" evidence="9">
    <location>
        <begin position="64"/>
        <end position="87"/>
    </location>
</feature>
<dbReference type="PROSITE" id="PS50929">
    <property type="entry name" value="ABC_TM1F"/>
    <property type="match status" value="2"/>
</dbReference>
<dbReference type="Gene3D" id="1.20.1560.10">
    <property type="entry name" value="ABC transporter type 1, transmembrane domain"/>
    <property type="match status" value="2"/>
</dbReference>
<evidence type="ECO:0000256" key="9">
    <source>
        <dbReference type="SAM" id="Phobius"/>
    </source>
</evidence>
<comment type="subcellular location">
    <subcellularLocation>
        <location evidence="1">Cell membrane</location>
        <topology evidence="1">Multi-pass membrane protein</topology>
    </subcellularLocation>
</comment>
<dbReference type="GO" id="GO:0140359">
    <property type="term" value="F:ABC-type transporter activity"/>
    <property type="evidence" value="ECO:0007669"/>
    <property type="project" value="InterPro"/>
</dbReference>